<evidence type="ECO:0000256" key="1">
    <source>
        <dbReference type="SAM" id="Phobius"/>
    </source>
</evidence>
<proteinExistence type="predicted"/>
<organism evidence="2 3">
    <name type="scientific">Clostridium kluyveri</name>
    <dbReference type="NCBI Taxonomy" id="1534"/>
    <lineage>
        <taxon>Bacteria</taxon>
        <taxon>Bacillati</taxon>
        <taxon>Bacillota</taxon>
        <taxon>Clostridia</taxon>
        <taxon>Eubacteriales</taxon>
        <taxon>Clostridiaceae</taxon>
        <taxon>Clostridium</taxon>
    </lineage>
</organism>
<feature type="transmembrane region" description="Helical" evidence="1">
    <location>
        <begin position="33"/>
        <end position="50"/>
    </location>
</feature>
<dbReference type="RefSeq" id="WP_073540310.1">
    <property type="nucleotide sequence ID" value="NZ_CP018335.1"/>
</dbReference>
<keyword evidence="1" id="KW-1133">Transmembrane helix</keyword>
<keyword evidence="1" id="KW-0812">Transmembrane</keyword>
<feature type="transmembrane region" description="Helical" evidence="1">
    <location>
        <begin position="92"/>
        <end position="114"/>
    </location>
</feature>
<evidence type="ECO:0000313" key="2">
    <source>
        <dbReference type="EMBL" id="APM40748.1"/>
    </source>
</evidence>
<dbReference type="OrthoDB" id="9962641at2"/>
<sequence length="118" mass="13563">MFKRKMGYFGFIGFMGFYALKYLTTYNITDLCWIAYFAFFGAFGIAKISIDIPDERYYKNATMAKAFLGNIAIYKMAILFISGVLFPVIRAYMIVFISICFASLVIAYAIKFYILEEG</sequence>
<dbReference type="EMBL" id="CP018335">
    <property type="protein sequence ID" value="APM40748.1"/>
    <property type="molecule type" value="Genomic_DNA"/>
</dbReference>
<accession>A0A1L5FCL3</accession>
<feature type="transmembrane region" description="Helical" evidence="1">
    <location>
        <begin position="62"/>
        <end position="86"/>
    </location>
</feature>
<evidence type="ECO:0000313" key="3">
    <source>
        <dbReference type="Proteomes" id="UP000184604"/>
    </source>
</evidence>
<name>A0A1L5FCL3_CLOKL</name>
<dbReference type="Proteomes" id="UP000184604">
    <property type="component" value="Chromosome"/>
</dbReference>
<evidence type="ECO:0008006" key="4">
    <source>
        <dbReference type="Google" id="ProtNLM"/>
    </source>
</evidence>
<dbReference type="AlphaFoldDB" id="A0A1L5FCL3"/>
<gene>
    <name evidence="2" type="ORF">BS101_19495</name>
</gene>
<protein>
    <recommendedName>
        <fullName evidence="4">DUF3796 domain-containing protein</fullName>
    </recommendedName>
</protein>
<keyword evidence="1" id="KW-0472">Membrane</keyword>
<reference evidence="2 3" key="1">
    <citation type="submission" date="2016-12" db="EMBL/GenBank/DDBJ databases">
        <title>Complete genome sequence of Clostridium kluyveri JZZ isolated from the pit mud of a Chinese flavor liquor-making factory.</title>
        <authorList>
            <person name="Wang Y."/>
        </authorList>
    </citation>
    <scope>NUCLEOTIDE SEQUENCE [LARGE SCALE GENOMIC DNA]</scope>
    <source>
        <strain evidence="2 3">JZZ</strain>
    </source>
</reference>
<feature type="transmembrane region" description="Helical" evidence="1">
    <location>
        <begin position="7"/>
        <end position="27"/>
    </location>
</feature>